<comment type="caution">
    <text evidence="8">The sequence shown here is derived from an EMBL/GenBank/DDBJ whole genome shotgun (WGS) entry which is preliminary data.</text>
</comment>
<dbReference type="Proteomes" id="UP000095759">
    <property type="component" value="Unassembled WGS sequence"/>
</dbReference>
<feature type="transmembrane region" description="Helical" evidence="6">
    <location>
        <begin position="190"/>
        <end position="211"/>
    </location>
</feature>
<feature type="domain" description="O-antigen ligase-related" evidence="7">
    <location>
        <begin position="155"/>
        <end position="291"/>
    </location>
</feature>
<evidence type="ECO:0000256" key="4">
    <source>
        <dbReference type="ARBA" id="ARBA00023136"/>
    </source>
</evidence>
<feature type="transmembrane region" description="Helical" evidence="6">
    <location>
        <begin position="28"/>
        <end position="51"/>
    </location>
</feature>
<evidence type="ECO:0000256" key="5">
    <source>
        <dbReference type="SAM" id="MobiDB-lite"/>
    </source>
</evidence>
<feature type="transmembrane region" description="Helical" evidence="6">
    <location>
        <begin position="63"/>
        <end position="96"/>
    </location>
</feature>
<feature type="transmembrane region" description="Helical" evidence="6">
    <location>
        <begin position="117"/>
        <end position="140"/>
    </location>
</feature>
<evidence type="ECO:0000313" key="8">
    <source>
        <dbReference type="EMBL" id="OEJ28203.1"/>
    </source>
</evidence>
<feature type="transmembrane region" description="Helical" evidence="6">
    <location>
        <begin position="310"/>
        <end position="328"/>
    </location>
</feature>
<dbReference type="STRING" id="285458.BGM19_06090"/>
<evidence type="ECO:0000256" key="3">
    <source>
        <dbReference type="ARBA" id="ARBA00022989"/>
    </source>
</evidence>
<dbReference type="EMBL" id="MEHJ01000001">
    <property type="protein sequence ID" value="OEJ28203.1"/>
    <property type="molecule type" value="Genomic_DNA"/>
</dbReference>
<keyword evidence="3 6" id="KW-1133">Transmembrane helix</keyword>
<name>A0A1E5PF89_9ACTN</name>
<feature type="transmembrane region" description="Helical" evidence="6">
    <location>
        <begin position="284"/>
        <end position="303"/>
    </location>
</feature>
<sequence>MGGRGPSSRGVDGMAAPAVRSGARARGAVTDAAGVVILGGCAVWSLVAAAGREARPEGVLLAVLAVAGGYACGRICGSLLPVAAASAAALAMAVALRRPEDGLPGDLPGAAAAGHSLGSTGAAAALLALASGAACCAAWAARPYPLRIALRLLALGVAVTGLALGSVAGFVAALGVLLCSLAAARINRRMVGLAGLALATGLVVGGSWAMAEDALPSGLAVSLEGQLTVNRVLLWQDALDLAKEHPARGAGPDRFGRLSPTARQTPHGDGKPHSAPLQLAAEQGVVGTSLLGAVFGWMLYGLWRSPRDTPVVLTAGASLTALAALAAVGNALSFTAVTAGAGVLAGLATARRLSDDASGGTFTADAAAEAEAPARGR</sequence>
<feature type="region of interest" description="Disordered" evidence="5">
    <location>
        <begin position="355"/>
        <end position="377"/>
    </location>
</feature>
<evidence type="ECO:0000259" key="7">
    <source>
        <dbReference type="Pfam" id="PF04932"/>
    </source>
</evidence>
<dbReference type="InterPro" id="IPR007016">
    <property type="entry name" value="O-antigen_ligase-rel_domated"/>
</dbReference>
<dbReference type="PANTHER" id="PTHR37422">
    <property type="entry name" value="TEICHURONIC ACID BIOSYNTHESIS PROTEIN TUAE"/>
    <property type="match status" value="1"/>
</dbReference>
<dbReference type="Pfam" id="PF04932">
    <property type="entry name" value="Wzy_C"/>
    <property type="match status" value="1"/>
</dbReference>
<proteinExistence type="predicted"/>
<comment type="subcellular location">
    <subcellularLocation>
        <location evidence="1">Membrane</location>
        <topology evidence="1">Multi-pass membrane protein</topology>
    </subcellularLocation>
</comment>
<feature type="transmembrane region" description="Helical" evidence="6">
    <location>
        <begin position="152"/>
        <end position="178"/>
    </location>
</feature>
<accession>A0A1E5PF89</accession>
<evidence type="ECO:0000256" key="6">
    <source>
        <dbReference type="SAM" id="Phobius"/>
    </source>
</evidence>
<feature type="region of interest" description="Disordered" evidence="5">
    <location>
        <begin position="245"/>
        <end position="275"/>
    </location>
</feature>
<keyword evidence="9" id="KW-1185">Reference proteome</keyword>
<evidence type="ECO:0000313" key="9">
    <source>
        <dbReference type="Proteomes" id="UP000095759"/>
    </source>
</evidence>
<keyword evidence="2 6" id="KW-0812">Transmembrane</keyword>
<dbReference type="AlphaFoldDB" id="A0A1E5PF89"/>
<reference evidence="8 9" key="1">
    <citation type="submission" date="2016-08" db="EMBL/GenBank/DDBJ databases">
        <title>Complete genome sequence of Streptomyces agglomeratus strain 6-3-2, a novel anti-MRSA actinomycete isolated from Wuli of Tebit, China.</title>
        <authorList>
            <person name="Chen X."/>
        </authorList>
    </citation>
    <scope>NUCLEOTIDE SEQUENCE [LARGE SCALE GENOMIC DNA]</scope>
    <source>
        <strain evidence="8 9">6-3-2</strain>
    </source>
</reference>
<organism evidence="8 9">
    <name type="scientific">Streptomyces agglomeratus</name>
    <dbReference type="NCBI Taxonomy" id="285458"/>
    <lineage>
        <taxon>Bacteria</taxon>
        <taxon>Bacillati</taxon>
        <taxon>Actinomycetota</taxon>
        <taxon>Actinomycetes</taxon>
        <taxon>Kitasatosporales</taxon>
        <taxon>Streptomycetaceae</taxon>
        <taxon>Streptomyces</taxon>
    </lineage>
</organism>
<keyword evidence="4 6" id="KW-0472">Membrane</keyword>
<gene>
    <name evidence="8" type="ORF">AS594_30650</name>
</gene>
<dbReference type="InterPro" id="IPR051533">
    <property type="entry name" value="WaaL-like"/>
</dbReference>
<evidence type="ECO:0000256" key="2">
    <source>
        <dbReference type="ARBA" id="ARBA00022692"/>
    </source>
</evidence>
<protein>
    <submittedName>
        <fullName evidence="8">O-antigen polymerase</fullName>
    </submittedName>
</protein>
<dbReference type="PANTHER" id="PTHR37422:SF13">
    <property type="entry name" value="LIPOPOLYSACCHARIDE BIOSYNTHESIS PROTEIN PA4999-RELATED"/>
    <property type="match status" value="1"/>
</dbReference>
<dbReference type="GO" id="GO:0016020">
    <property type="term" value="C:membrane"/>
    <property type="evidence" value="ECO:0007669"/>
    <property type="project" value="UniProtKB-SubCell"/>
</dbReference>
<evidence type="ECO:0000256" key="1">
    <source>
        <dbReference type="ARBA" id="ARBA00004141"/>
    </source>
</evidence>